<dbReference type="OrthoDB" id="27962at2759"/>
<evidence type="ECO:0000256" key="2">
    <source>
        <dbReference type="ARBA" id="ARBA00023034"/>
    </source>
</evidence>
<feature type="region of interest" description="Disordered" evidence="3">
    <location>
        <begin position="313"/>
        <end position="332"/>
    </location>
</feature>
<comment type="subcellular location">
    <subcellularLocation>
        <location evidence="1">Golgi apparatus</location>
    </subcellularLocation>
</comment>
<evidence type="ECO:0000313" key="8">
    <source>
        <dbReference type="Proteomes" id="UP000262825"/>
    </source>
</evidence>
<protein>
    <recommendedName>
        <fullName evidence="9">Trafficking protein particle complex II-specific subunit 120</fullName>
    </recommendedName>
</protein>
<evidence type="ECO:0000313" key="7">
    <source>
        <dbReference type="EMBL" id="SSD60825.1"/>
    </source>
</evidence>
<evidence type="ECO:0000259" key="6">
    <source>
        <dbReference type="Pfam" id="PF26282"/>
    </source>
</evidence>
<dbReference type="Pfam" id="PF08626">
    <property type="entry name" value="TRAPPC9-Trs120"/>
    <property type="match status" value="1"/>
</dbReference>
<dbReference type="Pfam" id="PF26280">
    <property type="entry name" value="Ig_TRAPPC9-Trs120_2nd"/>
    <property type="match status" value="1"/>
</dbReference>
<dbReference type="VEuPathDB" id="FungiDB:SCODWIG_02586"/>
<evidence type="ECO:0000259" key="5">
    <source>
        <dbReference type="Pfam" id="PF26251"/>
    </source>
</evidence>
<dbReference type="PANTHER" id="PTHR21512">
    <property type="entry name" value="TRAFFICKING PROTEIN PARTICLE COMPLEX SUBUNIT 9"/>
    <property type="match status" value="1"/>
</dbReference>
<organism evidence="7 8">
    <name type="scientific">Saccharomycodes ludwigii</name>
    <dbReference type="NCBI Taxonomy" id="36035"/>
    <lineage>
        <taxon>Eukaryota</taxon>
        <taxon>Fungi</taxon>
        <taxon>Dikarya</taxon>
        <taxon>Ascomycota</taxon>
        <taxon>Saccharomycotina</taxon>
        <taxon>Saccharomycetes</taxon>
        <taxon>Saccharomycodales</taxon>
        <taxon>Saccharomycodaceae</taxon>
        <taxon>Saccharomycodes</taxon>
    </lineage>
</organism>
<keyword evidence="2" id="KW-0333">Golgi apparatus</keyword>
<dbReference type="InterPro" id="IPR013935">
    <property type="entry name" value="Trs120_TRAPPC9"/>
</dbReference>
<evidence type="ECO:0000259" key="4">
    <source>
        <dbReference type="Pfam" id="PF08626"/>
    </source>
</evidence>
<dbReference type="Pfam" id="PF26282">
    <property type="entry name" value="Ig_TRAPPC9-Trs120_3rd"/>
    <property type="match status" value="1"/>
</dbReference>
<feature type="domain" description="Trs120/TRAPPC9 N-terminal" evidence="4">
    <location>
        <begin position="7"/>
        <end position="299"/>
    </location>
</feature>
<feature type="domain" description="Trs120/TRAPPC9 TPR region" evidence="5">
    <location>
        <begin position="378"/>
        <end position="609"/>
    </location>
</feature>
<dbReference type="AlphaFoldDB" id="A0A376B830"/>
<dbReference type="InterPro" id="IPR058564">
    <property type="entry name" value="TPR_TRAPPC9_Trs120"/>
</dbReference>
<evidence type="ECO:0000256" key="3">
    <source>
        <dbReference type="SAM" id="MobiDB-lite"/>
    </source>
</evidence>
<dbReference type="GO" id="GO:0005802">
    <property type="term" value="C:trans-Golgi network"/>
    <property type="evidence" value="ECO:0007669"/>
    <property type="project" value="TreeGrafter"/>
</dbReference>
<feature type="region of interest" description="Disordered" evidence="3">
    <location>
        <begin position="671"/>
        <end position="696"/>
    </location>
</feature>
<evidence type="ECO:0000256" key="1">
    <source>
        <dbReference type="ARBA" id="ARBA00004555"/>
    </source>
</evidence>
<feature type="compositionally biased region" description="Acidic residues" evidence="3">
    <location>
        <begin position="679"/>
        <end position="696"/>
    </location>
</feature>
<accession>A0A376B830</accession>
<keyword evidence="8" id="KW-1185">Reference proteome</keyword>
<dbReference type="InterPro" id="IPR058563">
    <property type="entry name" value="Trs120_TRAPPC9_N"/>
</dbReference>
<dbReference type="Pfam" id="PF26251">
    <property type="entry name" value="TPR_TRAPPC9-Trs120"/>
    <property type="match status" value="1"/>
</dbReference>
<sequence>MNVHKQAFISPSQVKTLVIPIGIHWSRESFIKYIQKELIPLSEIRLVDITPLPECTLFNSQGFPAGRIFFNFLASTIEDDDDESMIFLNDFEPFRKSFVVIGLIHELDNYKEEYLNNLKTKFPNIICHNIINITNSTVNDGIEIKESKYVFVEKSNLETIICDIARNFLECLEIYYKSYKHVTLRSPGAIGGTSILRTTLSPLAMKRKISDASILQRSKASYKLNSDNRLKSRARQLKVLANLQLMGGQYHQSLLNFNEAALLSHKMGDYLWLSSALEGISICIILLSYINCSVAVPSVIYTLMDVDKVVSETNTPNASARPSLSRLNSPRTSTNSVVISNLAHKSLDKRISTDNDHNFTNNNYTNSAKKLISDTCIPLLIKQINDKILHYYDYTLTHNTEFTPQIVYIDTILRFLDFMSSFYCSNDLYEALQTLVLPISVTSGTKRKSSESILDSNYFRFDRVDISDYSNNVLEFELSQMNVFHQLKIYTSLAILHLTVGFTRKSSFFLRYILMILLKEPRPIYYTWENIPLHEFMVKLIFENGGDVGDKLNVSLDSWGLLAKSILNSCILLSKKYGERKKSFLWSMKMLEKYHDLLTVSEQIVLLTDNIISIDDQEFEWFIEFELLQGIFIFRTNSNIELPTKRKKNFHLKRKTESIILEDKIRDKSKSGAQHEIALENEEEEETGDDDDDENYEDEDALVFNPYRYLSNASNTAENNNKHKDNKAIVERVSLLVGEIVSLEITVKNIFKFNVDITSIELLEKDQEYFTLLNNSNYDGKFVLPAESTRKIYLQLEVLKSTDKLRLESLKLKVFQFKPHVFKVANNFDNRVFEYEIIEQHPEVYLESPPQTLIIQEGSKSEVTFNLFNKSLLTVAEINTLEVDFNVVQKGARTLPAEENYEIELRFENLKKCLKIKHHSNIIACNKSLTFSCTLDLSLGISIPVDFDNFDIFIEYGIRRKYNYYKTIGIPVNISILKNLEIFNVEILPFQHNQQWVLLHDNVPTYSGDDCNSKDVVTKLESTDCDWYNFLIKSPDYKWVLYLDIRNSWIENLSFTLKYRDYKSAKYILYTKHSKRFAIPIDRHLFTENVNLDIPSQNFKATTLTSKTQFWIRENVLKMISCNWVMEKNSEEDPYTGRTDLRRYISLSDCQRFPTLIPENEITLELLNRNNNSKQNNVLKAGDFTCLKISSDAPGTIILLLLDSLTGKSVLKSNRVLFNGKRIMPIDKNGVKIDMLFVDSGMFELNCLFESNEGKKSFSLSPLILKVDT</sequence>
<feature type="domain" description="Trs120/TRAPPC9 third Ig-like" evidence="6">
    <location>
        <begin position="981"/>
        <end position="1148"/>
    </location>
</feature>
<reference evidence="8" key="1">
    <citation type="submission" date="2018-06" db="EMBL/GenBank/DDBJ databases">
        <authorList>
            <person name="Guldener U."/>
        </authorList>
    </citation>
    <scope>NUCLEOTIDE SEQUENCE [LARGE SCALE GENOMIC DNA]</scope>
    <source>
        <strain evidence="8">UTAD17</strain>
    </source>
</reference>
<evidence type="ECO:0008006" key="9">
    <source>
        <dbReference type="Google" id="ProtNLM"/>
    </source>
</evidence>
<name>A0A376B830_9ASCO</name>
<dbReference type="EMBL" id="UFAJ01000466">
    <property type="protein sequence ID" value="SSD60825.1"/>
    <property type="molecule type" value="Genomic_DNA"/>
</dbReference>
<gene>
    <name evidence="7" type="ORF">SCODWIG_02586</name>
</gene>
<dbReference type="PANTHER" id="PTHR21512:SF5">
    <property type="entry name" value="TRAFFICKING PROTEIN PARTICLE COMPLEX SUBUNIT 9"/>
    <property type="match status" value="1"/>
</dbReference>
<proteinExistence type="predicted"/>
<dbReference type="Proteomes" id="UP000262825">
    <property type="component" value="Unassembled WGS sequence"/>
</dbReference>
<dbReference type="InterPro" id="IPR058567">
    <property type="entry name" value="Ig_TRAPPC9_Trs120_3rd"/>
</dbReference>